<name>A0A8H4J247_9PEZI</name>
<reference evidence="2" key="1">
    <citation type="submission" date="2020-04" db="EMBL/GenBank/DDBJ databases">
        <title>Genome Assembly and Annotation of Botryosphaeria dothidea sdau 11-99, a Latent Pathogen of Apple Fruit Ring Rot in China.</title>
        <authorList>
            <person name="Yu C."/>
            <person name="Diao Y."/>
            <person name="Lu Q."/>
            <person name="Zhao J."/>
            <person name="Cui S."/>
            <person name="Peng C."/>
            <person name="He B."/>
            <person name="Liu H."/>
        </authorList>
    </citation>
    <scope>NUCLEOTIDE SEQUENCE [LARGE SCALE GENOMIC DNA]</scope>
    <source>
        <strain evidence="2">Sdau11-99</strain>
    </source>
</reference>
<evidence type="ECO:0000313" key="3">
    <source>
        <dbReference type="Proteomes" id="UP000572817"/>
    </source>
</evidence>
<dbReference type="EMBL" id="WWBZ02000010">
    <property type="protein sequence ID" value="KAF4311371.1"/>
    <property type="molecule type" value="Genomic_DNA"/>
</dbReference>
<dbReference type="AlphaFoldDB" id="A0A8H4J247"/>
<evidence type="ECO:0000256" key="1">
    <source>
        <dbReference type="SAM" id="MobiDB-lite"/>
    </source>
</evidence>
<feature type="region of interest" description="Disordered" evidence="1">
    <location>
        <begin position="197"/>
        <end position="254"/>
    </location>
</feature>
<comment type="caution">
    <text evidence="2">The sequence shown here is derived from an EMBL/GenBank/DDBJ whole genome shotgun (WGS) entry which is preliminary data.</text>
</comment>
<feature type="compositionally biased region" description="Polar residues" evidence="1">
    <location>
        <begin position="200"/>
        <end position="212"/>
    </location>
</feature>
<evidence type="ECO:0000313" key="2">
    <source>
        <dbReference type="EMBL" id="KAF4311371.1"/>
    </source>
</evidence>
<sequence>MASLPAPVHLSDARAVVAWHCPRRHETVCFRHPDPSFHVSCTISLDASQTKGVFRLRVPVLLKGASRQKPPVFAFISPDGIRTITYESEVPHNVISVFRSASVGLKFRVDKKVVLVAPSNKPLSPKNEAHGNALNMMQSLAQAAELTIYMSGKDLARSDVDSICAVDWAARGRWPAVPSQADIRTLYRGKGGWIVHPDHLSSTGSRDAQGSGDSLRESPPSYDELALPSPPRPRPAKRRREESQARESDEDKLREMAERIFSERYDRYCETIKEQLLADKDFRERIVAEHRDNLQHQMDERMQQSLQGLREEMKRIVADGLQELEGRLLARLDKVDERLDETEEAADTALDEVSDLVDVRMEEHLELLRDELRENITDELKYTEDKIKNDLSSMSFTLSF</sequence>
<gene>
    <name evidence="2" type="ORF">GTA08_BOTSDO13168</name>
</gene>
<dbReference type="OrthoDB" id="3937833at2759"/>
<feature type="compositionally biased region" description="Basic and acidic residues" evidence="1">
    <location>
        <begin position="239"/>
        <end position="254"/>
    </location>
</feature>
<accession>A0A8H4J247</accession>
<dbReference type="Proteomes" id="UP000572817">
    <property type="component" value="Unassembled WGS sequence"/>
</dbReference>
<organism evidence="2 3">
    <name type="scientific">Botryosphaeria dothidea</name>
    <dbReference type="NCBI Taxonomy" id="55169"/>
    <lineage>
        <taxon>Eukaryota</taxon>
        <taxon>Fungi</taxon>
        <taxon>Dikarya</taxon>
        <taxon>Ascomycota</taxon>
        <taxon>Pezizomycotina</taxon>
        <taxon>Dothideomycetes</taxon>
        <taxon>Dothideomycetes incertae sedis</taxon>
        <taxon>Botryosphaeriales</taxon>
        <taxon>Botryosphaeriaceae</taxon>
        <taxon>Botryosphaeria</taxon>
    </lineage>
</organism>
<keyword evidence="3" id="KW-1185">Reference proteome</keyword>
<proteinExistence type="predicted"/>
<protein>
    <submittedName>
        <fullName evidence="2">Uncharacterized protein</fullName>
    </submittedName>
</protein>